<dbReference type="Proteomes" id="UP000607653">
    <property type="component" value="Unassembled WGS sequence"/>
</dbReference>
<dbReference type="AlphaFoldDB" id="A0A822XYT8"/>
<accession>A0A822XYT8</accession>
<comment type="caution">
    <text evidence="1">The sequence shown here is derived from an EMBL/GenBank/DDBJ whole genome shotgun (WGS) entry which is preliminary data.</text>
</comment>
<evidence type="ECO:0000313" key="2">
    <source>
        <dbReference type="Proteomes" id="UP000607653"/>
    </source>
</evidence>
<organism evidence="1 2">
    <name type="scientific">Nelumbo nucifera</name>
    <name type="common">Sacred lotus</name>
    <dbReference type="NCBI Taxonomy" id="4432"/>
    <lineage>
        <taxon>Eukaryota</taxon>
        <taxon>Viridiplantae</taxon>
        <taxon>Streptophyta</taxon>
        <taxon>Embryophyta</taxon>
        <taxon>Tracheophyta</taxon>
        <taxon>Spermatophyta</taxon>
        <taxon>Magnoliopsida</taxon>
        <taxon>Proteales</taxon>
        <taxon>Nelumbonaceae</taxon>
        <taxon>Nelumbo</taxon>
    </lineage>
</organism>
<reference evidence="1 2" key="1">
    <citation type="journal article" date="2020" name="Mol. Biol. Evol.">
        <title>Distinct Expression and Methylation Patterns for Genes with Different Fates following a Single Whole-Genome Duplication in Flowering Plants.</title>
        <authorList>
            <person name="Shi T."/>
            <person name="Rahmani R.S."/>
            <person name="Gugger P.F."/>
            <person name="Wang M."/>
            <person name="Li H."/>
            <person name="Zhang Y."/>
            <person name="Li Z."/>
            <person name="Wang Q."/>
            <person name="Van de Peer Y."/>
            <person name="Marchal K."/>
            <person name="Chen J."/>
        </authorList>
    </citation>
    <scope>NUCLEOTIDE SEQUENCE [LARGE SCALE GENOMIC DNA]</scope>
    <source>
        <tissue evidence="1">Leaf</tissue>
    </source>
</reference>
<evidence type="ECO:0000313" key="1">
    <source>
        <dbReference type="EMBL" id="DAD25447.1"/>
    </source>
</evidence>
<dbReference type="EMBL" id="DUZY01000001">
    <property type="protein sequence ID" value="DAD25447.1"/>
    <property type="molecule type" value="Genomic_DNA"/>
</dbReference>
<name>A0A822XYT8_NELNU</name>
<proteinExistence type="predicted"/>
<gene>
    <name evidence="1" type="ORF">HUJ06_026911</name>
</gene>
<sequence length="46" mass="5434">MLLLLQMSHQMGIETLGLQAIILMEIKAVEKNQLHEEELLDRWMKD</sequence>
<keyword evidence="2" id="KW-1185">Reference proteome</keyword>
<protein>
    <submittedName>
        <fullName evidence="1">Uncharacterized protein</fullName>
    </submittedName>
</protein>